<keyword evidence="3" id="KW-1133">Transmembrane helix</keyword>
<feature type="compositionally biased region" description="Low complexity" evidence="2">
    <location>
        <begin position="178"/>
        <end position="191"/>
    </location>
</feature>
<feature type="region of interest" description="Disordered" evidence="2">
    <location>
        <begin position="178"/>
        <end position="197"/>
    </location>
</feature>
<dbReference type="InterPro" id="IPR050330">
    <property type="entry name" value="Bact_OuterMem_StrucFunc"/>
</dbReference>
<keyword evidence="3" id="KW-0812">Transmembrane</keyword>
<dbReference type="SUPFAM" id="SSF103088">
    <property type="entry name" value="OmpA-like"/>
    <property type="match status" value="2"/>
</dbReference>
<dbReference type="PROSITE" id="PS51123">
    <property type="entry name" value="OMPA_2"/>
    <property type="match status" value="1"/>
</dbReference>
<dbReference type="RefSeq" id="WP_093205110.1">
    <property type="nucleotide sequence ID" value="NZ_FNGS01000006.1"/>
</dbReference>
<name>A0A1G9TC41_9BACT</name>
<evidence type="ECO:0000256" key="3">
    <source>
        <dbReference type="SAM" id="Phobius"/>
    </source>
</evidence>
<gene>
    <name evidence="5" type="ORF">SAMN04488090_3500</name>
</gene>
<evidence type="ECO:0000259" key="4">
    <source>
        <dbReference type="PROSITE" id="PS51123"/>
    </source>
</evidence>
<dbReference type="Pfam" id="PF00691">
    <property type="entry name" value="OmpA"/>
    <property type="match status" value="2"/>
</dbReference>
<dbReference type="Proteomes" id="UP000198901">
    <property type="component" value="Unassembled WGS sequence"/>
</dbReference>
<evidence type="ECO:0000256" key="2">
    <source>
        <dbReference type="SAM" id="MobiDB-lite"/>
    </source>
</evidence>
<organism evidence="5 6">
    <name type="scientific">Siphonobacter aquaeclarae</name>
    <dbReference type="NCBI Taxonomy" id="563176"/>
    <lineage>
        <taxon>Bacteria</taxon>
        <taxon>Pseudomonadati</taxon>
        <taxon>Bacteroidota</taxon>
        <taxon>Cytophagia</taxon>
        <taxon>Cytophagales</taxon>
        <taxon>Cytophagaceae</taxon>
        <taxon>Siphonobacter</taxon>
    </lineage>
</organism>
<dbReference type="CDD" id="cd07185">
    <property type="entry name" value="OmpA_C-like"/>
    <property type="match status" value="1"/>
</dbReference>
<dbReference type="PANTHER" id="PTHR30329">
    <property type="entry name" value="STATOR ELEMENT OF FLAGELLAR MOTOR COMPLEX"/>
    <property type="match status" value="1"/>
</dbReference>
<evidence type="ECO:0000313" key="6">
    <source>
        <dbReference type="Proteomes" id="UP000198901"/>
    </source>
</evidence>
<dbReference type="InterPro" id="IPR006665">
    <property type="entry name" value="OmpA-like"/>
</dbReference>
<dbReference type="STRING" id="563176.SAMN04488090_3500"/>
<dbReference type="PANTHER" id="PTHR30329:SF21">
    <property type="entry name" value="LIPOPROTEIN YIAD-RELATED"/>
    <property type="match status" value="1"/>
</dbReference>
<evidence type="ECO:0000313" key="5">
    <source>
        <dbReference type="EMBL" id="SDM45184.1"/>
    </source>
</evidence>
<evidence type="ECO:0000256" key="1">
    <source>
        <dbReference type="PROSITE-ProRule" id="PRU00473"/>
    </source>
</evidence>
<keyword evidence="6" id="KW-1185">Reference proteome</keyword>
<keyword evidence="1 3" id="KW-0472">Membrane</keyword>
<dbReference type="InterPro" id="IPR036737">
    <property type="entry name" value="OmpA-like_sf"/>
</dbReference>
<dbReference type="EMBL" id="FNGS01000006">
    <property type="protein sequence ID" value="SDM45184.1"/>
    <property type="molecule type" value="Genomic_DNA"/>
</dbReference>
<dbReference type="AlphaFoldDB" id="A0A1G9TC41"/>
<feature type="transmembrane region" description="Helical" evidence="3">
    <location>
        <begin position="7"/>
        <end position="24"/>
    </location>
</feature>
<proteinExistence type="predicted"/>
<dbReference type="OrthoDB" id="9763897at2"/>
<reference evidence="5 6" key="1">
    <citation type="submission" date="2016-10" db="EMBL/GenBank/DDBJ databases">
        <authorList>
            <person name="de Groot N.N."/>
        </authorList>
    </citation>
    <scope>NUCLEOTIDE SEQUENCE [LARGE SCALE GENOMIC DNA]</scope>
    <source>
        <strain evidence="5 6">DSM 21668</strain>
    </source>
</reference>
<dbReference type="Gene3D" id="3.30.1330.60">
    <property type="entry name" value="OmpA-like domain"/>
    <property type="match status" value="2"/>
</dbReference>
<protein>
    <submittedName>
        <fullName evidence="5">OmpA-OmpF porin, OOP family</fullName>
    </submittedName>
</protein>
<dbReference type="GO" id="GO:0016020">
    <property type="term" value="C:membrane"/>
    <property type="evidence" value="ECO:0007669"/>
    <property type="project" value="UniProtKB-UniRule"/>
</dbReference>
<accession>A0A1G9TC41</accession>
<feature type="domain" description="OmpA-like" evidence="4">
    <location>
        <begin position="206"/>
        <end position="322"/>
    </location>
</feature>
<dbReference type="PRINTS" id="PR01023">
    <property type="entry name" value="NAFLGMOTY"/>
</dbReference>
<sequence length="322" mass="35014">MSAVKTLAWFGLIGWMAGGTYWHVCRIKQLCDGNPAPTVAVSEPEFSVPSLDIEDGKLSLHSPFNVAFHRSGAQAGLEAVKPQLDALAAYLKANPRRKLTLTGYYSSQEENTTPFENLGLARADALRQYLIALGVPADQLLTEGKLLDNLAFSPQDSTYGAGFAFEAGEPVAKVTEAPAVPAEPATPPAALEKPKGETEQELAASEKFESIFKTMDLYFPLGSSEYIKTEENRKFFDEAKKYLTAHPGKKLFLTGHTDSEGPDDVNLNLSKRRAEAVKKAFERKGIKATQLLADGKGETQPIADNATRAGRKANRRVSILVK</sequence>